<feature type="transmembrane region" description="Helical" evidence="8">
    <location>
        <begin position="430"/>
        <end position="448"/>
    </location>
</feature>
<evidence type="ECO:0000313" key="10">
    <source>
        <dbReference type="Proteomes" id="UP000069940"/>
    </source>
</evidence>
<sequence>MFVFGRSDEIKLDYHKFKLRFTGRLMFIIMGVSISYHPQHFYEPIFGKRFSCNSPLFQDASFAMLGIEAPQTVQQVLVPCRTVCKCLGLVPVFVEKDLPKWKKWLNAGHLLLFMMLIARGTWNCLRRELTLAHDSGSMVVRHSNVLTIFTYYVQPLLGIITSRAVAGKTYGLISNIETIDGMFMSLGTQTSYTKERNFVVMVIVSAVVGSIISFSVYFLYDDEMDWEYFFETVHFNLLFTMTCIYGVSVSYLIHRRLYLTNETISKHFPSTIPLDVAKLPEKVSSVTSSEDQREALIKIKFIVDQLKDTISLVNQCFSLQVLYCVGVSFVIGIVCSFYLFRAVIYRNDQLVMGVVNFVWYMYYISFVLFFIAIGSRISHEGQRIGITVHKAINFCNTSRTVINELIIFSQQLLHHIPVITCGLFVYDWSLLYTMLGATATYLIILIQFDVSFPSLDAIGNLTSQE</sequence>
<evidence type="ECO:0000256" key="2">
    <source>
        <dbReference type="ARBA" id="ARBA00022475"/>
    </source>
</evidence>
<evidence type="ECO:0000256" key="7">
    <source>
        <dbReference type="ARBA" id="ARBA00023224"/>
    </source>
</evidence>
<evidence type="ECO:0000256" key="8">
    <source>
        <dbReference type="RuleBase" id="RU363108"/>
    </source>
</evidence>
<accession>A0ABM1YIU2</accession>
<comment type="function">
    <text evidence="8">Gustatory receptor which mediates acceptance or avoidance behavior, depending on its substrates.</text>
</comment>
<organism evidence="9 10">
    <name type="scientific">Aedes albopictus</name>
    <name type="common">Asian tiger mosquito</name>
    <name type="synonym">Stegomyia albopicta</name>
    <dbReference type="NCBI Taxonomy" id="7160"/>
    <lineage>
        <taxon>Eukaryota</taxon>
        <taxon>Metazoa</taxon>
        <taxon>Ecdysozoa</taxon>
        <taxon>Arthropoda</taxon>
        <taxon>Hexapoda</taxon>
        <taxon>Insecta</taxon>
        <taxon>Pterygota</taxon>
        <taxon>Neoptera</taxon>
        <taxon>Endopterygota</taxon>
        <taxon>Diptera</taxon>
        <taxon>Nematocera</taxon>
        <taxon>Culicoidea</taxon>
        <taxon>Culicidae</taxon>
        <taxon>Culicinae</taxon>
        <taxon>Aedini</taxon>
        <taxon>Aedes</taxon>
        <taxon>Stegomyia</taxon>
    </lineage>
</organism>
<feature type="transmembrane region" description="Helical" evidence="8">
    <location>
        <begin position="350"/>
        <end position="373"/>
    </location>
</feature>
<keyword evidence="10" id="KW-1185">Reference proteome</keyword>
<dbReference type="PANTHER" id="PTHR21143">
    <property type="entry name" value="INVERTEBRATE GUSTATORY RECEPTOR"/>
    <property type="match status" value="1"/>
</dbReference>
<feature type="transmembrane region" description="Helical" evidence="8">
    <location>
        <begin position="21"/>
        <end position="38"/>
    </location>
</feature>
<dbReference type="Pfam" id="PF08395">
    <property type="entry name" value="7tm_7"/>
    <property type="match status" value="1"/>
</dbReference>
<dbReference type="Proteomes" id="UP000069940">
    <property type="component" value="Unassembled WGS sequence"/>
</dbReference>
<keyword evidence="4 8" id="KW-1133">Transmembrane helix</keyword>
<name>A0ABM1YIU2_AEDAL</name>
<keyword evidence="2 8" id="KW-1003">Cell membrane</keyword>
<proteinExistence type="inferred from homology"/>
<comment type="subcellular location">
    <subcellularLocation>
        <location evidence="1 8">Cell membrane</location>
        <topology evidence="1 8">Multi-pass membrane protein</topology>
    </subcellularLocation>
</comment>
<dbReference type="EnsemblMetazoa" id="AALFPA23_009557.R13158">
    <property type="protein sequence ID" value="AALFPA23_009557.P13158"/>
    <property type="gene ID" value="AALFPA23_009557"/>
</dbReference>
<comment type="similarity">
    <text evidence="8">Belongs to the insect chemoreceptor superfamily. Gustatory receptor (GR) family.</text>
</comment>
<comment type="caution">
    <text evidence="8">Lacks conserved residue(s) required for the propagation of feature annotation.</text>
</comment>
<dbReference type="GeneID" id="109427063"/>
<feature type="transmembrane region" description="Helical" evidence="8">
    <location>
        <begin position="321"/>
        <end position="344"/>
    </location>
</feature>
<reference evidence="10" key="1">
    <citation type="journal article" date="2015" name="Proc. Natl. Acad. Sci. U.S.A.">
        <title>Genome sequence of the Asian Tiger mosquito, Aedes albopictus, reveals insights into its biology, genetics, and evolution.</title>
        <authorList>
            <person name="Chen X.G."/>
            <person name="Jiang X."/>
            <person name="Gu J."/>
            <person name="Xu M."/>
            <person name="Wu Y."/>
            <person name="Deng Y."/>
            <person name="Zhang C."/>
            <person name="Bonizzoni M."/>
            <person name="Dermauw W."/>
            <person name="Vontas J."/>
            <person name="Armbruster P."/>
            <person name="Huang X."/>
            <person name="Yang Y."/>
            <person name="Zhang H."/>
            <person name="He W."/>
            <person name="Peng H."/>
            <person name="Liu Y."/>
            <person name="Wu K."/>
            <person name="Chen J."/>
            <person name="Lirakis M."/>
            <person name="Topalis P."/>
            <person name="Van Leeuwen T."/>
            <person name="Hall A.B."/>
            <person name="Jiang X."/>
            <person name="Thorpe C."/>
            <person name="Mueller R.L."/>
            <person name="Sun C."/>
            <person name="Waterhouse R.M."/>
            <person name="Yan G."/>
            <person name="Tu Z.J."/>
            <person name="Fang X."/>
            <person name="James A.A."/>
        </authorList>
    </citation>
    <scope>NUCLEOTIDE SEQUENCE [LARGE SCALE GENOMIC DNA]</scope>
    <source>
        <strain evidence="10">Foshan</strain>
    </source>
</reference>
<keyword evidence="6 8" id="KW-0675">Receptor</keyword>
<feature type="transmembrane region" description="Helical" evidence="8">
    <location>
        <begin position="198"/>
        <end position="220"/>
    </location>
</feature>
<evidence type="ECO:0000256" key="4">
    <source>
        <dbReference type="ARBA" id="ARBA00022989"/>
    </source>
</evidence>
<keyword evidence="7 8" id="KW-0807">Transducer</keyword>
<feature type="transmembrane region" description="Helical" evidence="8">
    <location>
        <begin position="232"/>
        <end position="253"/>
    </location>
</feature>
<reference evidence="9" key="2">
    <citation type="submission" date="2025-05" db="UniProtKB">
        <authorList>
            <consortium name="EnsemblMetazoa"/>
        </authorList>
    </citation>
    <scope>IDENTIFICATION</scope>
    <source>
        <strain evidence="9">Foshan</strain>
    </source>
</reference>
<dbReference type="PANTHER" id="PTHR21143:SF104">
    <property type="entry name" value="GUSTATORY RECEPTOR 8A-RELATED"/>
    <property type="match status" value="1"/>
</dbReference>
<dbReference type="RefSeq" id="XP_062715319.1">
    <property type="nucleotide sequence ID" value="XM_062859335.1"/>
</dbReference>
<keyword evidence="3 8" id="KW-0812">Transmembrane</keyword>
<evidence type="ECO:0000256" key="3">
    <source>
        <dbReference type="ARBA" id="ARBA00022692"/>
    </source>
</evidence>
<protein>
    <recommendedName>
        <fullName evidence="8">Gustatory receptor</fullName>
    </recommendedName>
</protein>
<evidence type="ECO:0000256" key="5">
    <source>
        <dbReference type="ARBA" id="ARBA00023136"/>
    </source>
</evidence>
<dbReference type="InterPro" id="IPR013604">
    <property type="entry name" value="7TM_chemorcpt"/>
</dbReference>
<evidence type="ECO:0000313" key="9">
    <source>
        <dbReference type="EnsemblMetazoa" id="AALFPA23_009557.P13158"/>
    </source>
</evidence>
<evidence type="ECO:0000256" key="1">
    <source>
        <dbReference type="ARBA" id="ARBA00004651"/>
    </source>
</evidence>
<keyword evidence="5 8" id="KW-0472">Membrane</keyword>
<evidence type="ECO:0000256" key="6">
    <source>
        <dbReference type="ARBA" id="ARBA00023170"/>
    </source>
</evidence>